<evidence type="ECO:0000256" key="13">
    <source>
        <dbReference type="ARBA" id="ARBA00023136"/>
    </source>
</evidence>
<dbReference type="InterPro" id="IPR032807">
    <property type="entry name" value="GNVR"/>
</dbReference>
<evidence type="ECO:0000256" key="5">
    <source>
        <dbReference type="ARBA" id="ARBA00022475"/>
    </source>
</evidence>
<evidence type="ECO:0000259" key="20">
    <source>
        <dbReference type="Pfam" id="PF13807"/>
    </source>
</evidence>
<dbReference type="InterPro" id="IPR027417">
    <property type="entry name" value="P-loop_NTPase"/>
</dbReference>
<keyword evidence="14" id="KW-0829">Tyrosine-protein kinase</keyword>
<dbReference type="Pfam" id="PF02706">
    <property type="entry name" value="Wzz"/>
    <property type="match status" value="1"/>
</dbReference>
<keyword evidence="22" id="KW-1185">Reference proteome</keyword>
<dbReference type="InterPro" id="IPR050445">
    <property type="entry name" value="Bact_polysacc_biosynth/exp"/>
</dbReference>
<feature type="coiled-coil region" evidence="16">
    <location>
        <begin position="226"/>
        <end position="371"/>
    </location>
</feature>
<evidence type="ECO:0000256" key="8">
    <source>
        <dbReference type="ARBA" id="ARBA00022692"/>
    </source>
</evidence>
<dbReference type="InterPro" id="IPR003856">
    <property type="entry name" value="LPS_length_determ_N"/>
</dbReference>
<dbReference type="Pfam" id="PF13614">
    <property type="entry name" value="AAA_31"/>
    <property type="match status" value="1"/>
</dbReference>
<sequence>MNQHTQSVSESEQGFTALGGGLSEESKLELLEYWRSITKRKWAILALGLVVAVLAGAIVFSITPEYRATTTVLIEQGKRKVLSIEDVYGGASQEKEHYQTQVEILKSREVATRVVRGLRLWEYPEFDVRKPDDSVIGKLKTALGIQKTEATWTEDKLVDAVVAAFSAKLSVEPVRLSQLVKVSFTAEDKKLAALVANTVADSYISADREAKFKMTQQANNWLQERTQSLRDKLVSSEQALQAYREKAGIVSLSGSAQTMIGQQIGEVTQRLVEAKARRAEAESAYEQMKSVKDGDYSSVPAVVRNQAVGEARKAEAAASQKVAELQQRYGAEHPRMVQAMSEQKAAKDNLLRQMQSVAASLTREYESAKATERALEGALNSARGSVQNVNRQEFQLGVLEREVQTNKQLYEMFMNRAKETHESGDLQSAVARVVDAAVAPMLPVKPKKGQVIAIALVLGLFAGVLISLLLDKLDNTVKGIEDAERRFQLPVLSALPELGVQAGKNAMTMFIDKPESHLAEAVRTARTGVLLSNLDAACRVLVVTSSVPGEGKTTVASNLALAHAQTKRTLLIDADMRRPQVARRLALPPAARGLSALVAGTARLEECIHSIKGTSLAVMPVGEIPPNPVELLLSQRFRETLEVLAKHYEVIVIDSPPVELVSDAMVIAPLATSVVYVVRAMETPYPLARKGLIRLQRAGGKVLGVVLNHLDFKKAQTYYGEYSGYGKDGYEGYGYSQKTKSAA</sequence>
<dbReference type="CDD" id="cd05387">
    <property type="entry name" value="BY-kinase"/>
    <property type="match status" value="1"/>
</dbReference>
<keyword evidence="16" id="KW-0175">Coiled coil</keyword>
<dbReference type="Proteomes" id="UP000778523">
    <property type="component" value="Unassembled WGS sequence"/>
</dbReference>
<name>A0ABX2IC44_9RHOO</name>
<feature type="domain" description="Polysaccharide chain length determinant N-terminal" evidence="18">
    <location>
        <begin position="27"/>
        <end position="116"/>
    </location>
</feature>
<evidence type="ECO:0000256" key="9">
    <source>
        <dbReference type="ARBA" id="ARBA00022741"/>
    </source>
</evidence>
<dbReference type="EC" id="2.7.10.2" evidence="4"/>
<evidence type="ECO:0000256" key="15">
    <source>
        <dbReference type="ARBA" id="ARBA00051245"/>
    </source>
</evidence>
<evidence type="ECO:0000259" key="18">
    <source>
        <dbReference type="Pfam" id="PF02706"/>
    </source>
</evidence>
<evidence type="ECO:0000313" key="22">
    <source>
        <dbReference type="Proteomes" id="UP000778523"/>
    </source>
</evidence>
<gene>
    <name evidence="21" type="ORF">HJ583_003315</name>
</gene>
<feature type="domain" description="Tyrosine-protein kinase G-rich" evidence="20">
    <location>
        <begin position="398"/>
        <end position="469"/>
    </location>
</feature>
<organism evidence="21 22">
    <name type="scientific">Uliginosibacterium aquaticum</name>
    <dbReference type="NCBI Taxonomy" id="2731212"/>
    <lineage>
        <taxon>Bacteria</taxon>
        <taxon>Pseudomonadati</taxon>
        <taxon>Pseudomonadota</taxon>
        <taxon>Betaproteobacteria</taxon>
        <taxon>Rhodocyclales</taxon>
        <taxon>Zoogloeaceae</taxon>
        <taxon>Uliginosibacterium</taxon>
    </lineage>
</organism>
<dbReference type="Gene3D" id="3.40.50.300">
    <property type="entry name" value="P-loop containing nucleotide triphosphate hydrolases"/>
    <property type="match status" value="1"/>
</dbReference>
<protein>
    <recommendedName>
        <fullName evidence="4">non-specific protein-tyrosine kinase</fullName>
        <ecNumber evidence="4">2.7.10.2</ecNumber>
    </recommendedName>
</protein>
<dbReference type="NCBIfam" id="TIGR01007">
    <property type="entry name" value="eps_fam"/>
    <property type="match status" value="1"/>
</dbReference>
<evidence type="ECO:0000256" key="6">
    <source>
        <dbReference type="ARBA" id="ARBA00022519"/>
    </source>
</evidence>
<evidence type="ECO:0000256" key="4">
    <source>
        <dbReference type="ARBA" id="ARBA00011903"/>
    </source>
</evidence>
<keyword evidence="13 17" id="KW-0472">Membrane</keyword>
<comment type="caution">
    <text evidence="21">The sequence shown here is derived from an EMBL/GenBank/DDBJ whole genome shotgun (WGS) entry which is preliminary data.</text>
</comment>
<comment type="similarity">
    <text evidence="2">Belongs to the CpsD/CapB family.</text>
</comment>
<evidence type="ECO:0000259" key="19">
    <source>
        <dbReference type="Pfam" id="PF13614"/>
    </source>
</evidence>
<evidence type="ECO:0000256" key="10">
    <source>
        <dbReference type="ARBA" id="ARBA00022777"/>
    </source>
</evidence>
<dbReference type="InterPro" id="IPR025669">
    <property type="entry name" value="AAA_dom"/>
</dbReference>
<feature type="transmembrane region" description="Helical" evidence="17">
    <location>
        <begin position="451"/>
        <end position="470"/>
    </location>
</feature>
<keyword evidence="11" id="KW-0067">ATP-binding</keyword>
<evidence type="ECO:0000256" key="11">
    <source>
        <dbReference type="ARBA" id="ARBA00022840"/>
    </source>
</evidence>
<reference evidence="21 22" key="1">
    <citation type="submission" date="2020-06" db="EMBL/GenBank/DDBJ databases">
        <title>Draft genome of Uliginosibacterium sp. IMCC34675.</title>
        <authorList>
            <person name="Song J."/>
        </authorList>
    </citation>
    <scope>NUCLEOTIDE SEQUENCE [LARGE SCALE GENOMIC DNA]</scope>
    <source>
        <strain evidence="21 22">IMCC34675</strain>
    </source>
</reference>
<proteinExistence type="inferred from homology"/>
<dbReference type="SUPFAM" id="SSF52540">
    <property type="entry name" value="P-loop containing nucleoside triphosphate hydrolases"/>
    <property type="match status" value="1"/>
</dbReference>
<keyword evidence="6" id="KW-0997">Cell inner membrane</keyword>
<dbReference type="RefSeq" id="WP_170020468.1">
    <property type="nucleotide sequence ID" value="NZ_JABCSC020000001.1"/>
</dbReference>
<dbReference type="GO" id="GO:0004715">
    <property type="term" value="F:non-membrane spanning protein tyrosine kinase activity"/>
    <property type="evidence" value="ECO:0007669"/>
    <property type="project" value="UniProtKB-EC"/>
</dbReference>
<evidence type="ECO:0000256" key="14">
    <source>
        <dbReference type="ARBA" id="ARBA00023137"/>
    </source>
</evidence>
<keyword evidence="9" id="KW-0547">Nucleotide-binding</keyword>
<accession>A0ABX2IC44</accession>
<evidence type="ECO:0000256" key="12">
    <source>
        <dbReference type="ARBA" id="ARBA00022989"/>
    </source>
</evidence>
<evidence type="ECO:0000256" key="16">
    <source>
        <dbReference type="SAM" id="Coils"/>
    </source>
</evidence>
<dbReference type="EMBL" id="JABCSC020000001">
    <property type="protein sequence ID" value="NSL54046.1"/>
    <property type="molecule type" value="Genomic_DNA"/>
</dbReference>
<comment type="subcellular location">
    <subcellularLocation>
        <location evidence="1">Cell inner membrane</location>
        <topology evidence="1">Multi-pass membrane protein</topology>
    </subcellularLocation>
</comment>
<feature type="domain" description="AAA" evidence="19">
    <location>
        <begin position="540"/>
        <end position="676"/>
    </location>
</feature>
<keyword evidence="8 17" id="KW-0812">Transmembrane</keyword>
<evidence type="ECO:0000256" key="2">
    <source>
        <dbReference type="ARBA" id="ARBA00007316"/>
    </source>
</evidence>
<keyword evidence="7 21" id="KW-0808">Transferase</keyword>
<keyword evidence="5" id="KW-1003">Cell membrane</keyword>
<evidence type="ECO:0000313" key="21">
    <source>
        <dbReference type="EMBL" id="NSL54046.1"/>
    </source>
</evidence>
<dbReference type="Pfam" id="PF13807">
    <property type="entry name" value="GNVR"/>
    <property type="match status" value="1"/>
</dbReference>
<evidence type="ECO:0000256" key="3">
    <source>
        <dbReference type="ARBA" id="ARBA00008883"/>
    </source>
</evidence>
<keyword evidence="10" id="KW-0418">Kinase</keyword>
<comment type="catalytic activity">
    <reaction evidence="15">
        <text>L-tyrosyl-[protein] + ATP = O-phospho-L-tyrosyl-[protein] + ADP + H(+)</text>
        <dbReference type="Rhea" id="RHEA:10596"/>
        <dbReference type="Rhea" id="RHEA-COMP:10136"/>
        <dbReference type="Rhea" id="RHEA-COMP:20101"/>
        <dbReference type="ChEBI" id="CHEBI:15378"/>
        <dbReference type="ChEBI" id="CHEBI:30616"/>
        <dbReference type="ChEBI" id="CHEBI:46858"/>
        <dbReference type="ChEBI" id="CHEBI:61978"/>
        <dbReference type="ChEBI" id="CHEBI:456216"/>
        <dbReference type="EC" id="2.7.10.2"/>
    </reaction>
</comment>
<evidence type="ECO:0000256" key="17">
    <source>
        <dbReference type="SAM" id="Phobius"/>
    </source>
</evidence>
<comment type="similarity">
    <text evidence="3">Belongs to the etk/wzc family.</text>
</comment>
<feature type="transmembrane region" description="Helical" evidence="17">
    <location>
        <begin position="42"/>
        <end position="62"/>
    </location>
</feature>
<dbReference type="PANTHER" id="PTHR32309:SF13">
    <property type="entry name" value="FERRIC ENTEROBACTIN TRANSPORT PROTEIN FEPE"/>
    <property type="match status" value="1"/>
</dbReference>
<keyword evidence="12 17" id="KW-1133">Transmembrane helix</keyword>
<evidence type="ECO:0000256" key="7">
    <source>
        <dbReference type="ARBA" id="ARBA00022679"/>
    </source>
</evidence>
<evidence type="ECO:0000256" key="1">
    <source>
        <dbReference type="ARBA" id="ARBA00004429"/>
    </source>
</evidence>
<dbReference type="PANTHER" id="PTHR32309">
    <property type="entry name" value="TYROSINE-PROTEIN KINASE"/>
    <property type="match status" value="1"/>
</dbReference>
<dbReference type="InterPro" id="IPR005702">
    <property type="entry name" value="Wzc-like_C"/>
</dbReference>